<sequence length="296" mass="33764">MAAAVASIPQPTKQVDAVLNYYRVPEDGTIDPFYDGTVIETRRKDVEVPVSITDLRGFENDTSLDQQGFQLVSHSSIEKDFDDEERIKDVYYKECADLLKKTTGATRVHVISHIVRRKSHEEAMQDEQGLDDMAPVPKPSTGRVVHVDQSYNGAKAVLDLCLPDESEQLSRSRWAFINVWRAIEPVNREPLCLTDARSVAEEDLQERELCLNPKDAGDDGARFFMWSVKPPAQANQHQWYYFSKMTPEEVLLFKIYDSKLVGTARRTPHTAFESPEDSGPPRQSLELRCLVFWEDQ</sequence>
<keyword evidence="1" id="KW-0560">Oxidoreductase</keyword>
<proteinExistence type="inferred from homology"/>
<dbReference type="AlphaFoldDB" id="A0AAJ0GB08"/>
<organism evidence="3 4">
    <name type="scientific">Extremus antarcticus</name>
    <dbReference type="NCBI Taxonomy" id="702011"/>
    <lineage>
        <taxon>Eukaryota</taxon>
        <taxon>Fungi</taxon>
        <taxon>Dikarya</taxon>
        <taxon>Ascomycota</taxon>
        <taxon>Pezizomycotina</taxon>
        <taxon>Dothideomycetes</taxon>
        <taxon>Dothideomycetidae</taxon>
        <taxon>Mycosphaerellales</taxon>
        <taxon>Extremaceae</taxon>
        <taxon>Extremus</taxon>
    </lineage>
</organism>
<evidence type="ECO:0000256" key="2">
    <source>
        <dbReference type="ARBA" id="ARBA00023604"/>
    </source>
</evidence>
<dbReference type="NCBIfam" id="NF041278">
    <property type="entry name" value="CmcJ_NvfI_EfuI"/>
    <property type="match status" value="1"/>
</dbReference>
<evidence type="ECO:0000313" key="3">
    <source>
        <dbReference type="EMBL" id="KAK3047974.1"/>
    </source>
</evidence>
<reference evidence="3" key="1">
    <citation type="submission" date="2023-04" db="EMBL/GenBank/DDBJ databases">
        <title>Black Yeasts Isolated from many extreme environments.</title>
        <authorList>
            <person name="Coleine C."/>
            <person name="Stajich J.E."/>
            <person name="Selbmann L."/>
        </authorList>
    </citation>
    <scope>NUCLEOTIDE SEQUENCE</scope>
    <source>
        <strain evidence="3">CCFEE 5312</strain>
    </source>
</reference>
<evidence type="ECO:0008006" key="5">
    <source>
        <dbReference type="Google" id="ProtNLM"/>
    </source>
</evidence>
<accession>A0AAJ0GB08</accession>
<dbReference type="EMBL" id="JAWDJX010000054">
    <property type="protein sequence ID" value="KAK3047974.1"/>
    <property type="molecule type" value="Genomic_DNA"/>
</dbReference>
<dbReference type="PANTHER" id="PTHR34598">
    <property type="entry name" value="BLL6449 PROTEIN"/>
    <property type="match status" value="1"/>
</dbReference>
<dbReference type="GO" id="GO:0016491">
    <property type="term" value="F:oxidoreductase activity"/>
    <property type="evidence" value="ECO:0007669"/>
    <property type="project" value="UniProtKB-KW"/>
</dbReference>
<comment type="caution">
    <text evidence="3">The sequence shown here is derived from an EMBL/GenBank/DDBJ whole genome shotgun (WGS) entry which is preliminary data.</text>
</comment>
<keyword evidence="4" id="KW-1185">Reference proteome</keyword>
<dbReference type="InterPro" id="IPR044053">
    <property type="entry name" value="AsaB-like"/>
</dbReference>
<name>A0AAJ0GB08_9PEZI</name>
<dbReference type="Proteomes" id="UP001271007">
    <property type="component" value="Unassembled WGS sequence"/>
</dbReference>
<dbReference type="PANTHER" id="PTHR34598:SF3">
    <property type="entry name" value="OXIDOREDUCTASE AN1597"/>
    <property type="match status" value="1"/>
</dbReference>
<evidence type="ECO:0000256" key="1">
    <source>
        <dbReference type="ARBA" id="ARBA00023002"/>
    </source>
</evidence>
<protein>
    <recommendedName>
        <fullName evidence="5">GA4 desaturase family protein</fullName>
    </recommendedName>
</protein>
<gene>
    <name evidence="3" type="ORF">LTR09_010649</name>
</gene>
<comment type="similarity">
    <text evidence="2">Belongs to the asaB hydroxylase/desaturase family.</text>
</comment>
<evidence type="ECO:0000313" key="4">
    <source>
        <dbReference type="Proteomes" id="UP001271007"/>
    </source>
</evidence>